<dbReference type="HOGENOM" id="CLU_179376_3_0_6"/>
<dbReference type="Proteomes" id="UP000008888">
    <property type="component" value="Chromosome"/>
</dbReference>
<dbReference type="AlphaFoldDB" id="G0A3L5"/>
<dbReference type="OrthoDB" id="9805830at2"/>
<proteinExistence type="predicted"/>
<dbReference type="eggNOG" id="COG5450">
    <property type="taxonomic scope" value="Bacteria"/>
</dbReference>
<accession>G0A3L5</accession>
<name>G0A3L5_METMM</name>
<keyword evidence="2" id="KW-1185">Reference proteome</keyword>
<reference evidence="1 2" key="1">
    <citation type="journal article" date="2011" name="J. Bacteriol.">
        <title>Complete Genome Sequence of the Aerobic Marine Methanotroph Methylomonas methanica MC09.</title>
        <authorList>
            <person name="Boden R."/>
            <person name="Cunliffe M."/>
            <person name="Scanlan J."/>
            <person name="Moussard H."/>
            <person name="Kits K.D."/>
            <person name="Klotz M.G."/>
            <person name="Jetten M.S."/>
            <person name="Vuilleumier S."/>
            <person name="Han J."/>
            <person name="Peters L."/>
            <person name="Mikhailova N."/>
            <person name="Teshima H."/>
            <person name="Tapia R."/>
            <person name="Kyrpides N."/>
            <person name="Ivanova N."/>
            <person name="Pagani I."/>
            <person name="Cheng J.F."/>
            <person name="Goodwin L."/>
            <person name="Han C."/>
            <person name="Hauser L."/>
            <person name="Land M.L."/>
            <person name="Lapidus A."/>
            <person name="Lucas S."/>
            <person name="Pitluck S."/>
            <person name="Woyke T."/>
            <person name="Stein L."/>
            <person name="Murrell J.C."/>
        </authorList>
    </citation>
    <scope>NUCLEOTIDE SEQUENCE [LARGE SCALE GENOMIC DNA]</scope>
    <source>
        <strain evidence="1 2">MC09</strain>
    </source>
</reference>
<reference evidence="2" key="3">
    <citation type="submission" date="2011-05" db="EMBL/GenBank/DDBJ databases">
        <title>Complete sequence of Methylomonas methanica MC09.</title>
        <authorList>
            <consortium name="US DOE Joint Genome Institute"/>
            <person name="Lucas S."/>
            <person name="Han J."/>
            <person name="Lapidus A."/>
            <person name="Cheng J.-F."/>
            <person name="Goodwin L."/>
            <person name="Pitluck S."/>
            <person name="Peters L."/>
            <person name="Mikhailova N."/>
            <person name="Teshima H."/>
            <person name="Han C."/>
            <person name="Tapia R."/>
            <person name="Land M."/>
            <person name="Hauser L."/>
            <person name="Kyrpides N."/>
            <person name="Ivanova N."/>
            <person name="Pagani I."/>
            <person name="Stein L."/>
            <person name="Woyke T."/>
        </authorList>
    </citation>
    <scope>NUCLEOTIDE SEQUENCE [LARGE SCALE GENOMIC DNA]</scope>
    <source>
        <strain evidence="2">MC09</strain>
    </source>
</reference>
<evidence type="ECO:0000313" key="2">
    <source>
        <dbReference type="Proteomes" id="UP000008888"/>
    </source>
</evidence>
<protein>
    <recommendedName>
        <fullName evidence="3">Transcription regulator of the Arc/MetJ class</fullName>
    </recommendedName>
</protein>
<dbReference type="STRING" id="857087.Metme_3109"/>
<dbReference type="RefSeq" id="WP_013819714.1">
    <property type="nucleotide sequence ID" value="NC_015572.1"/>
</dbReference>
<dbReference type="Pfam" id="PF09957">
    <property type="entry name" value="VapB_antitoxin"/>
    <property type="match status" value="1"/>
</dbReference>
<sequence length="71" mass="8038">MRTNVSIDDTLMADVLAATGVKTKREAVELGLKTLLMLKQQEAIKAFKGKLKWEGNLDQMRSDRCRLQCLD</sequence>
<dbReference type="KEGG" id="mmt:Metme_3109"/>
<dbReference type="InterPro" id="IPR019239">
    <property type="entry name" value="VapB_antitoxin"/>
</dbReference>
<reference key="2">
    <citation type="submission" date="2011-05" db="EMBL/GenBank/DDBJ databases">
        <title>Complete genome sequence of the aerobic marine methanotroph Methylomonas methanica MC09.</title>
        <authorList>
            <person name="Boden R."/>
            <person name="Cunliffe M."/>
            <person name="Scanlan J."/>
            <person name="Moussard H."/>
            <person name="Kits K.D."/>
            <person name="Klotz M."/>
            <person name="Jetten M."/>
            <person name="Vuilleumier S."/>
            <person name="Han J."/>
            <person name="Peters L."/>
            <person name="Mikhailova N."/>
            <person name="Teshima H."/>
            <person name="Tapia R."/>
            <person name="Kyrpides N."/>
            <person name="Ivanova N."/>
            <person name="Pagani I."/>
            <person name="Cheng J.-F."/>
            <person name="Goodwin L."/>
            <person name="Han C."/>
            <person name="Hauser L."/>
            <person name="Land M."/>
            <person name="Lapidus A."/>
            <person name="Lucas S."/>
            <person name="Pitluck S."/>
            <person name="Woyke T."/>
            <person name="Stein L.Y."/>
            <person name="Murrell C."/>
        </authorList>
    </citation>
    <scope>NUCLEOTIDE SEQUENCE</scope>
    <source>
        <strain>MC09</strain>
    </source>
</reference>
<dbReference type="EMBL" id="CP002738">
    <property type="protein sequence ID" value="AEG01487.1"/>
    <property type="molecule type" value="Genomic_DNA"/>
</dbReference>
<gene>
    <name evidence="1" type="ordered locus">Metme_3109</name>
</gene>
<evidence type="ECO:0008006" key="3">
    <source>
        <dbReference type="Google" id="ProtNLM"/>
    </source>
</evidence>
<evidence type="ECO:0000313" key="1">
    <source>
        <dbReference type="EMBL" id="AEG01487.1"/>
    </source>
</evidence>
<organism evidence="1 2">
    <name type="scientific">Methylomonas methanica (strain DSM 25384 / MC09)</name>
    <dbReference type="NCBI Taxonomy" id="857087"/>
    <lineage>
        <taxon>Bacteria</taxon>
        <taxon>Pseudomonadati</taxon>
        <taxon>Pseudomonadota</taxon>
        <taxon>Gammaproteobacteria</taxon>
        <taxon>Methylococcales</taxon>
        <taxon>Methylococcaceae</taxon>
        <taxon>Methylomonas</taxon>
    </lineage>
</organism>